<comment type="caution">
    <text evidence="9">The sequence shown here is derived from an EMBL/GenBank/DDBJ whole genome shotgun (WGS) entry which is preliminary data.</text>
</comment>
<feature type="compositionally biased region" description="Basic and acidic residues" evidence="7">
    <location>
        <begin position="241"/>
        <end position="255"/>
    </location>
</feature>
<comment type="function">
    <text evidence="5">Zinc chaperone that directly transfers zinc cofactor to target proteins, thereby activating them. Zinc is transferred from the CXCC motif in the GTPase domain to the zinc binding site in target proteins in a process requiring GTP hydrolysis.</text>
</comment>
<dbReference type="InterPro" id="IPR027417">
    <property type="entry name" value="P-loop_NTPase"/>
</dbReference>
<dbReference type="InterPro" id="IPR036627">
    <property type="entry name" value="CobW-likC_sf"/>
</dbReference>
<feature type="domain" description="CobW C-terminal" evidence="8">
    <location>
        <begin position="261"/>
        <end position="356"/>
    </location>
</feature>
<dbReference type="Pfam" id="PF02492">
    <property type="entry name" value="cobW"/>
    <property type="match status" value="1"/>
</dbReference>
<dbReference type="PANTHER" id="PTHR13748">
    <property type="entry name" value="COBW-RELATED"/>
    <property type="match status" value="1"/>
</dbReference>
<name>A0A369TB63_9PROT</name>
<dbReference type="PANTHER" id="PTHR13748:SF62">
    <property type="entry name" value="COBW DOMAIN-CONTAINING PROTEIN"/>
    <property type="match status" value="1"/>
</dbReference>
<dbReference type="EMBL" id="QPMH01000009">
    <property type="protein sequence ID" value="RDD61744.1"/>
    <property type="molecule type" value="Genomic_DNA"/>
</dbReference>
<dbReference type="SUPFAM" id="SSF90002">
    <property type="entry name" value="Hypothetical protein YjiA, C-terminal domain"/>
    <property type="match status" value="1"/>
</dbReference>
<evidence type="ECO:0000256" key="4">
    <source>
        <dbReference type="ARBA" id="ARBA00034320"/>
    </source>
</evidence>
<dbReference type="GO" id="GO:0016787">
    <property type="term" value="F:hydrolase activity"/>
    <property type="evidence" value="ECO:0007669"/>
    <property type="project" value="UniProtKB-KW"/>
</dbReference>
<dbReference type="Pfam" id="PF07683">
    <property type="entry name" value="CobW_C"/>
    <property type="match status" value="1"/>
</dbReference>
<feature type="region of interest" description="Disordered" evidence="7">
    <location>
        <begin position="227"/>
        <end position="255"/>
    </location>
</feature>
<keyword evidence="3" id="KW-0143">Chaperone</keyword>
<evidence type="ECO:0000256" key="6">
    <source>
        <dbReference type="ARBA" id="ARBA00049117"/>
    </source>
</evidence>
<proteinExistence type="inferred from homology"/>
<dbReference type="InterPro" id="IPR011629">
    <property type="entry name" value="CobW-like_C"/>
</dbReference>
<keyword evidence="2" id="KW-0378">Hydrolase</keyword>
<evidence type="ECO:0000313" key="10">
    <source>
        <dbReference type="Proteomes" id="UP000253941"/>
    </source>
</evidence>
<evidence type="ECO:0000256" key="7">
    <source>
        <dbReference type="SAM" id="MobiDB-lite"/>
    </source>
</evidence>
<dbReference type="Proteomes" id="UP000253941">
    <property type="component" value="Unassembled WGS sequence"/>
</dbReference>
<evidence type="ECO:0000256" key="2">
    <source>
        <dbReference type="ARBA" id="ARBA00022801"/>
    </source>
</evidence>
<gene>
    <name evidence="9" type="ORF">DRB17_11150</name>
</gene>
<evidence type="ECO:0000256" key="3">
    <source>
        <dbReference type="ARBA" id="ARBA00023186"/>
    </source>
</evidence>
<evidence type="ECO:0000313" key="9">
    <source>
        <dbReference type="EMBL" id="RDD61744.1"/>
    </source>
</evidence>
<keyword evidence="10" id="KW-1185">Reference proteome</keyword>
<dbReference type="GO" id="GO:0005737">
    <property type="term" value="C:cytoplasm"/>
    <property type="evidence" value="ECO:0007669"/>
    <property type="project" value="TreeGrafter"/>
</dbReference>
<dbReference type="Gene3D" id="3.40.50.300">
    <property type="entry name" value="P-loop containing nucleotide triphosphate hydrolases"/>
    <property type="match status" value="1"/>
</dbReference>
<dbReference type="RefSeq" id="WP_114582286.1">
    <property type="nucleotide sequence ID" value="NZ_QPMH01000009.1"/>
</dbReference>
<dbReference type="InterPro" id="IPR003495">
    <property type="entry name" value="CobW/HypB/UreG_nucleotide-bd"/>
</dbReference>
<organism evidence="9 10">
    <name type="scientific">Ferruginivarius sediminum</name>
    <dbReference type="NCBI Taxonomy" id="2661937"/>
    <lineage>
        <taxon>Bacteria</taxon>
        <taxon>Pseudomonadati</taxon>
        <taxon>Pseudomonadota</taxon>
        <taxon>Alphaproteobacteria</taxon>
        <taxon>Rhodospirillales</taxon>
        <taxon>Rhodospirillaceae</taxon>
        <taxon>Ferruginivarius</taxon>
    </lineage>
</organism>
<sequence length="358" mass="39643">MSHEVPVSILTGFLGAGKTTLLRHLLAHPEMGQTAVVINEFGEVGLDHNLVEKSSEDTVLLSSGCLCCTVRGDLVKTLQSLSIRRIRGEVPEFERLVVETTGLADPAPILHTLMNDEILTRDYRLDGVISVVDAANGPDTLDTHRESVKQAAVADRLVLTKTDLVGARELDELEARLVALNPAAPRIGADHGRVEPGALFGAGLYDPATKSADVRRWLKAEAYADASADGTPHSGAHRHHHDDTHRHQHHQHDVNRHGDGIRAFSLGWDRPVDWDHLADWIEMLVTLYGGQILRLKGVVDVEGEEKPVVVHGVQHVFHPPARLPEWPADMDRRTRLVFIVKDLDPEMFDHTMQAFLDR</sequence>
<evidence type="ECO:0000256" key="1">
    <source>
        <dbReference type="ARBA" id="ARBA00022741"/>
    </source>
</evidence>
<reference evidence="9 10" key="1">
    <citation type="submission" date="2018-07" db="EMBL/GenBank/DDBJ databases">
        <title>Venubactetium sediminum gen. nov., sp. nov., isolated from a marine solar saltern.</title>
        <authorList>
            <person name="Wang S."/>
        </authorList>
    </citation>
    <scope>NUCLEOTIDE SEQUENCE [LARGE SCALE GENOMIC DNA]</scope>
    <source>
        <strain evidence="9 10">WD2A32</strain>
    </source>
</reference>
<keyword evidence="1" id="KW-0547">Nucleotide-binding</keyword>
<dbReference type="Gene3D" id="3.30.1220.10">
    <property type="entry name" value="CobW-like, C-terminal domain"/>
    <property type="match status" value="1"/>
</dbReference>
<dbReference type="InterPro" id="IPR051316">
    <property type="entry name" value="Zinc-reg_GTPase_activator"/>
</dbReference>
<dbReference type="AlphaFoldDB" id="A0A369TB63"/>
<evidence type="ECO:0000256" key="5">
    <source>
        <dbReference type="ARBA" id="ARBA00045658"/>
    </source>
</evidence>
<dbReference type="SMART" id="SM00833">
    <property type="entry name" value="CobW_C"/>
    <property type="match status" value="1"/>
</dbReference>
<protein>
    <submittedName>
        <fullName evidence="9">GTP-binding protein</fullName>
    </submittedName>
</protein>
<comment type="similarity">
    <text evidence="4">Belongs to the SIMIBI class G3E GTPase family. ZNG1 subfamily.</text>
</comment>
<comment type="catalytic activity">
    <reaction evidence="6">
        <text>GTP + H2O = GDP + phosphate + H(+)</text>
        <dbReference type="Rhea" id="RHEA:19669"/>
        <dbReference type="ChEBI" id="CHEBI:15377"/>
        <dbReference type="ChEBI" id="CHEBI:15378"/>
        <dbReference type="ChEBI" id="CHEBI:37565"/>
        <dbReference type="ChEBI" id="CHEBI:43474"/>
        <dbReference type="ChEBI" id="CHEBI:58189"/>
    </reaction>
    <physiologicalReaction direction="left-to-right" evidence="6">
        <dbReference type="Rhea" id="RHEA:19670"/>
    </physiologicalReaction>
</comment>
<dbReference type="SUPFAM" id="SSF52540">
    <property type="entry name" value="P-loop containing nucleoside triphosphate hydrolases"/>
    <property type="match status" value="1"/>
</dbReference>
<dbReference type="CDD" id="cd03112">
    <property type="entry name" value="CobW-like"/>
    <property type="match status" value="1"/>
</dbReference>
<dbReference type="GO" id="GO:0000166">
    <property type="term" value="F:nucleotide binding"/>
    <property type="evidence" value="ECO:0007669"/>
    <property type="project" value="UniProtKB-KW"/>
</dbReference>
<accession>A0A369TB63</accession>
<evidence type="ECO:0000259" key="8">
    <source>
        <dbReference type="SMART" id="SM00833"/>
    </source>
</evidence>